<protein>
    <submittedName>
        <fullName evidence="1">Notch 1</fullName>
    </submittedName>
</protein>
<proteinExistence type="predicted"/>
<dbReference type="EMBL" id="HADX01003404">
    <property type="protein sequence ID" value="SBP25636.1"/>
    <property type="molecule type" value="Transcribed_RNA"/>
</dbReference>
<feature type="non-terminal residue" evidence="1">
    <location>
        <position position="1"/>
    </location>
</feature>
<reference evidence="1" key="1">
    <citation type="submission" date="2016-05" db="EMBL/GenBank/DDBJ databases">
        <authorList>
            <person name="Lavstsen T."/>
            <person name="Jespersen J.S."/>
        </authorList>
    </citation>
    <scope>NUCLEOTIDE SEQUENCE</scope>
    <source>
        <tissue evidence="1">Brain</tissue>
    </source>
</reference>
<reference evidence="1" key="2">
    <citation type="submission" date="2016-06" db="EMBL/GenBank/DDBJ databases">
        <title>The genome of a short-lived fish provides insights into sex chromosome evolution and the genetic control of aging.</title>
        <authorList>
            <person name="Reichwald K."/>
            <person name="Felder M."/>
            <person name="Petzold A."/>
            <person name="Koch P."/>
            <person name="Groth M."/>
            <person name="Platzer M."/>
        </authorList>
    </citation>
    <scope>NUCLEOTIDE SEQUENCE</scope>
    <source>
        <tissue evidence="1">Brain</tissue>
    </source>
</reference>
<feature type="non-terminal residue" evidence="1">
    <location>
        <position position="199"/>
    </location>
</feature>
<evidence type="ECO:0000313" key="1">
    <source>
        <dbReference type="EMBL" id="SBP25636.1"/>
    </source>
</evidence>
<organism evidence="1">
    <name type="scientific">Iconisemion striatum</name>
    <dbReference type="NCBI Taxonomy" id="60296"/>
    <lineage>
        <taxon>Eukaryota</taxon>
        <taxon>Metazoa</taxon>
        <taxon>Chordata</taxon>
        <taxon>Craniata</taxon>
        <taxon>Vertebrata</taxon>
        <taxon>Euteleostomi</taxon>
        <taxon>Actinopterygii</taxon>
        <taxon>Neopterygii</taxon>
        <taxon>Teleostei</taxon>
        <taxon>Neoteleostei</taxon>
        <taxon>Acanthomorphata</taxon>
        <taxon>Ovalentaria</taxon>
        <taxon>Atherinomorphae</taxon>
        <taxon>Cyprinodontiformes</taxon>
        <taxon>Nothobranchiidae</taxon>
        <taxon>Iconisemion</taxon>
    </lineage>
</organism>
<gene>
    <name evidence="1" type="primary">NOTCH1</name>
</gene>
<name>A0A1A7Y5T0_9TELE</name>
<sequence>DSLAATVSMTSTSVTPSRASMEEPVLTVMGHTSALVLMVTLDSTVRILCAGATLHLVKTEAPAGSREPPTPASVRLGGLAFTVTFQVCLVRLQPNNKVLKCLSCAGILVNVWMLETHITVTARLVTRGVTARSRWMSAHRIHARMEQPAPIIWEVTAVSVFLDIMEETVQKTLTSVSLNPARMEAPALISLTPTSAPVP</sequence>
<accession>A0A1A7Y5T0</accession>
<dbReference type="AlphaFoldDB" id="A0A1A7Y5T0"/>